<feature type="region of interest" description="Disordered" evidence="2">
    <location>
        <begin position="544"/>
        <end position="608"/>
    </location>
</feature>
<dbReference type="SUPFAM" id="SSF48403">
    <property type="entry name" value="Ankyrin repeat"/>
    <property type="match status" value="1"/>
</dbReference>
<dbReference type="Gene3D" id="1.25.40.20">
    <property type="entry name" value="Ankyrin repeat-containing domain"/>
    <property type="match status" value="1"/>
</dbReference>
<feature type="region of interest" description="Disordered" evidence="2">
    <location>
        <begin position="431"/>
        <end position="491"/>
    </location>
</feature>
<dbReference type="GO" id="GO:0005737">
    <property type="term" value="C:cytoplasm"/>
    <property type="evidence" value="ECO:0007669"/>
    <property type="project" value="TreeGrafter"/>
</dbReference>
<dbReference type="RefSeq" id="XP_025030628.1">
    <property type="nucleotide sequence ID" value="XM_025174860.1"/>
</dbReference>
<feature type="region of interest" description="Disordered" evidence="2">
    <location>
        <begin position="137"/>
        <end position="163"/>
    </location>
</feature>
<dbReference type="SUPFAM" id="SSF63451">
    <property type="entry name" value="LEM domain"/>
    <property type="match status" value="1"/>
</dbReference>
<evidence type="ECO:0000313" key="4">
    <source>
        <dbReference type="Proteomes" id="UP000695026"/>
    </source>
</evidence>
<name>A0A9F5J678_PYTBI</name>
<dbReference type="GO" id="GO:0000724">
    <property type="term" value="P:double-strand break repair via homologous recombination"/>
    <property type="evidence" value="ECO:0007669"/>
    <property type="project" value="TreeGrafter"/>
</dbReference>
<dbReference type="CTD" id="126549"/>
<accession>A0A9F5J678</accession>
<organism evidence="4 5">
    <name type="scientific">Python bivittatus</name>
    <name type="common">Burmese python</name>
    <name type="synonym">Python molurus bivittatus</name>
    <dbReference type="NCBI Taxonomy" id="176946"/>
    <lineage>
        <taxon>Eukaryota</taxon>
        <taxon>Metazoa</taxon>
        <taxon>Chordata</taxon>
        <taxon>Craniata</taxon>
        <taxon>Vertebrata</taxon>
        <taxon>Euteleostomi</taxon>
        <taxon>Lepidosauria</taxon>
        <taxon>Squamata</taxon>
        <taxon>Bifurcata</taxon>
        <taxon>Unidentata</taxon>
        <taxon>Episquamata</taxon>
        <taxon>Toxicofera</taxon>
        <taxon>Serpentes</taxon>
        <taxon>Henophidia</taxon>
        <taxon>Pythonidae</taxon>
        <taxon>Python</taxon>
    </lineage>
</organism>
<dbReference type="InterPro" id="IPR002110">
    <property type="entry name" value="Ankyrin_rpt"/>
</dbReference>
<reference evidence="5" key="1">
    <citation type="submission" date="2025-08" db="UniProtKB">
        <authorList>
            <consortium name="RefSeq"/>
        </authorList>
    </citation>
    <scope>IDENTIFICATION</scope>
    <source>
        <tissue evidence="5">Liver</tissue>
    </source>
</reference>
<dbReference type="Pfam" id="PF03020">
    <property type="entry name" value="LEM"/>
    <property type="match status" value="1"/>
</dbReference>
<dbReference type="SMART" id="SM00248">
    <property type="entry name" value="ANK"/>
    <property type="match status" value="2"/>
</dbReference>
<feature type="compositionally biased region" description="Low complexity" evidence="2">
    <location>
        <begin position="665"/>
        <end position="678"/>
    </location>
</feature>
<evidence type="ECO:0000259" key="3">
    <source>
        <dbReference type="PROSITE" id="PS50954"/>
    </source>
</evidence>
<keyword evidence="4" id="KW-1185">Reference proteome</keyword>
<feature type="compositionally biased region" description="Basic and acidic residues" evidence="2">
    <location>
        <begin position="752"/>
        <end position="771"/>
    </location>
</feature>
<evidence type="ECO:0000256" key="2">
    <source>
        <dbReference type="SAM" id="MobiDB-lite"/>
    </source>
</evidence>
<dbReference type="InterPro" id="IPR003887">
    <property type="entry name" value="LEM_dom"/>
</dbReference>
<gene>
    <name evidence="5" type="primary">ANKLE1</name>
</gene>
<dbReference type="OrthoDB" id="1601181at2759"/>
<feature type="region of interest" description="Disordered" evidence="2">
    <location>
        <begin position="642"/>
        <end position="812"/>
    </location>
</feature>
<dbReference type="GO" id="GO:0005654">
    <property type="term" value="C:nucleoplasm"/>
    <property type="evidence" value="ECO:0007669"/>
    <property type="project" value="TreeGrafter"/>
</dbReference>
<dbReference type="Pfam" id="PF00023">
    <property type="entry name" value="Ank"/>
    <property type="match status" value="1"/>
</dbReference>
<dbReference type="KEGG" id="pbi:103053641"/>
<dbReference type="OMA" id="VFCRESS"/>
<feature type="compositionally biased region" description="Basic and acidic residues" evidence="2">
    <location>
        <begin position="1"/>
        <end position="11"/>
    </location>
</feature>
<evidence type="ECO:0000256" key="1">
    <source>
        <dbReference type="PROSITE-ProRule" id="PRU00023"/>
    </source>
</evidence>
<dbReference type="PROSITE" id="PS50954">
    <property type="entry name" value="LEM"/>
    <property type="match status" value="1"/>
</dbReference>
<dbReference type="SMART" id="SM00540">
    <property type="entry name" value="LEM"/>
    <property type="match status" value="1"/>
</dbReference>
<feature type="compositionally biased region" description="Basic and acidic residues" evidence="2">
    <location>
        <begin position="713"/>
        <end position="722"/>
    </location>
</feature>
<dbReference type="InterPro" id="IPR036770">
    <property type="entry name" value="Ankyrin_rpt-contain_sf"/>
</dbReference>
<dbReference type="PROSITE" id="PS50088">
    <property type="entry name" value="ANK_REPEAT"/>
    <property type="match status" value="1"/>
</dbReference>
<dbReference type="InterPro" id="IPR034998">
    <property type="entry name" value="ANKLE1"/>
</dbReference>
<dbReference type="Pfam" id="PF22945">
    <property type="entry name" value="LEM-3_GIY-YIG"/>
    <property type="match status" value="1"/>
</dbReference>
<dbReference type="CDD" id="cd10454">
    <property type="entry name" value="GIY-YIG_COG3680_Meta"/>
    <property type="match status" value="1"/>
</dbReference>
<dbReference type="PANTHER" id="PTHR46427:SF1">
    <property type="entry name" value="ANKYRIN REPEAT AND LEM DOMAIN-CONTAINING PROTEIN 1"/>
    <property type="match status" value="1"/>
</dbReference>
<keyword evidence="1" id="KW-0040">ANK repeat</keyword>
<dbReference type="GO" id="GO:0000712">
    <property type="term" value="P:resolution of meiotic recombination intermediates"/>
    <property type="evidence" value="ECO:0007669"/>
    <property type="project" value="TreeGrafter"/>
</dbReference>
<dbReference type="InterPro" id="IPR011015">
    <property type="entry name" value="LEM/LEM-like_dom_sf"/>
</dbReference>
<dbReference type="CDD" id="cd12934">
    <property type="entry name" value="LEM"/>
    <property type="match status" value="1"/>
</dbReference>
<feature type="domain" description="LEM" evidence="3">
    <location>
        <begin position="909"/>
        <end position="953"/>
    </location>
</feature>
<dbReference type="Gene3D" id="1.10.720.40">
    <property type="match status" value="1"/>
</dbReference>
<feature type="repeat" description="ANK" evidence="1">
    <location>
        <begin position="38"/>
        <end position="70"/>
    </location>
</feature>
<dbReference type="PANTHER" id="PTHR46427">
    <property type="entry name" value="ANKYRIN REPEAT AND LEM DOMAIN-CONTAINING PROTEIN 1"/>
    <property type="match status" value="1"/>
</dbReference>
<sequence>MDGRKEDERMQKQRLGRSKTDPKSPFSLCDLLCPRSGEDLTPVHVAASWGCATCLRLLLTEGGDPLLEDQDGNTAIDLALEQENEVCVSILQGEGRSSWLTHRRAESFLSTITEDAGETGPPSRLWDSCRCPSGRRPPSSLKEARQHREQCGASSQPKGAAPNCLDRSASSFLTECSWQCHTLSDPSDFGIRLAASADPSLPSPKLASSHAKAQACWEGEVGVTGVHQSCDIQSTAEGGGSSPPGPGAVLLRQAFLDSEALLFRGGRTTPRAAESSASLGIQAELGAGQPLSPQDPGAWDLPQDCGFLDPGLAVRFASQDGTDATSPGPVCLFSQADSTAVSDAEKTVVDPASLLGAGRTLEGCCVRGGSLSRCSAASPSQYASCVSECCISTVEGPGCGHVQKWEGEGAAVCCSSEASDIGHGGLCSGAPARNSGGGTETPVETGLRGMKTVPGRSEGLQPWQEGTARSQDLVLPHPTKRDGPENTGVLQRRESCAVDPPELTKAPLGGSALVTGGPIEVRGLPAERQSTVLSEAREGLKEVGGKGGLRRLDLSVGTQDAGEREPSSFTQDTVPVRRTLEERSHLHGNGSPGPLGTSSNMGDTEVAPCPAASVGEEASASLYSKLRSMMLATKAFHSPLLQSNRKCCPGPPRPQSPAIRPLPHESISSSSLFNESLEMPQRPRRVRIPKGPRPASDQGAATVSLRRPPPPAREAKELEEGRSVPARPSSRTPALSPGPHPFACSPASSGRDVCRGEDPSGRMGLEVKKPPPGDGQTSFAAPEIPEVGDPEGLGARGSPGKRAQKPSRVSFSRLSAQGLSAACHPGRLSPISQDVPLSPGGRPANLSATEPVEYLYVDEDEGHTLIERHIPPAEDSIASASSSEDTIIYDWQTYAREAAGGRDNRGSAPLNPGHLSHEALARKLRDFGVNPGPVTALTRKVYVQLLEKLIRDPKTTAPKGSAAYSPELAFALETYRIPDAKADEMALAAQFDQPDKSQRWREGVLKSSFNYLLLDPRVTQNLPFRCQFLSQAECLRTFVSAIFYVGKGKRSRPYRHLYEALTHYREGQRNWGAQACSKVQHILEIWASGQGVISMHCFQNVIPVEAYTREACMVDAIGLKMLTNRKKGNYYGTVAGWPTKRRRHLGIFLVHRALQIFLAEGERQLRPADI</sequence>
<dbReference type="GO" id="GO:0004520">
    <property type="term" value="F:DNA endonuclease activity"/>
    <property type="evidence" value="ECO:0007669"/>
    <property type="project" value="TreeGrafter"/>
</dbReference>
<dbReference type="AlphaFoldDB" id="A0A9F5J678"/>
<protein>
    <submittedName>
        <fullName evidence="5">Ankyrin repeat and LEM domain-containing protein 1</fullName>
    </submittedName>
</protein>
<feature type="region of interest" description="Disordered" evidence="2">
    <location>
        <begin position="1"/>
        <end position="24"/>
    </location>
</feature>
<proteinExistence type="predicted"/>
<dbReference type="Proteomes" id="UP000695026">
    <property type="component" value="Unplaced"/>
</dbReference>
<dbReference type="GeneID" id="103053641"/>
<evidence type="ECO:0000313" key="5">
    <source>
        <dbReference type="RefSeq" id="XP_025030628.1"/>
    </source>
</evidence>